<dbReference type="InterPro" id="IPR036849">
    <property type="entry name" value="Enolase-like_C_sf"/>
</dbReference>
<keyword evidence="2 6" id="KW-0479">Metal-binding</keyword>
<name>A0A5A7N798_9PROT</name>
<dbReference type="InterPro" id="IPR029017">
    <property type="entry name" value="Enolase-like_N"/>
</dbReference>
<dbReference type="EMBL" id="BKCN01000002">
    <property type="protein sequence ID" value="GER02896.1"/>
    <property type="molecule type" value="Genomic_DNA"/>
</dbReference>
<dbReference type="SUPFAM" id="SSF51604">
    <property type="entry name" value="Enolase C-terminal domain-like"/>
    <property type="match status" value="1"/>
</dbReference>
<organism evidence="9 10">
    <name type="scientific">Iodidimonas nitroreducens</name>
    <dbReference type="NCBI Taxonomy" id="1236968"/>
    <lineage>
        <taxon>Bacteria</taxon>
        <taxon>Pseudomonadati</taxon>
        <taxon>Pseudomonadota</taxon>
        <taxon>Alphaproteobacteria</taxon>
        <taxon>Iodidimonadales</taxon>
        <taxon>Iodidimonadaceae</taxon>
        <taxon>Iodidimonas</taxon>
    </lineage>
</organism>
<dbReference type="GO" id="GO:0016855">
    <property type="term" value="F:racemase and epimerase activity, acting on amino acids and derivatives"/>
    <property type="evidence" value="ECO:0007669"/>
    <property type="project" value="UniProtKB-UniRule"/>
</dbReference>
<gene>
    <name evidence="9" type="ORF">JCM17846_05780</name>
</gene>
<dbReference type="Pfam" id="PF13378">
    <property type="entry name" value="MR_MLE_C"/>
    <property type="match status" value="1"/>
</dbReference>
<evidence type="ECO:0000256" key="7">
    <source>
        <dbReference type="RuleBase" id="RU366006"/>
    </source>
</evidence>
<dbReference type="Proteomes" id="UP000324996">
    <property type="component" value="Unassembled WGS sequence"/>
</dbReference>
<dbReference type="SFLD" id="SFLDS00001">
    <property type="entry name" value="Enolase"/>
    <property type="match status" value="1"/>
</dbReference>
<feature type="domain" description="Mandelate racemase/muconate lactonizing enzyme C-terminal" evidence="8">
    <location>
        <begin position="149"/>
        <end position="242"/>
    </location>
</feature>
<dbReference type="AlphaFoldDB" id="A0A5A7N798"/>
<proteinExistence type="inferred from homology"/>
<keyword evidence="10" id="KW-1185">Reference proteome</keyword>
<dbReference type="GO" id="GO:0046872">
    <property type="term" value="F:metal ion binding"/>
    <property type="evidence" value="ECO:0007669"/>
    <property type="project" value="UniProtKB-KW"/>
</dbReference>
<feature type="active site" description="Proton acceptor; specific for (R)-substrate epimerization" evidence="5">
    <location>
        <position position="169"/>
    </location>
</feature>
<dbReference type="InterPro" id="IPR013342">
    <property type="entry name" value="Mandelate_racemase_C"/>
</dbReference>
<dbReference type="PANTHER" id="PTHR48073">
    <property type="entry name" value="O-SUCCINYLBENZOATE SYNTHASE-RELATED"/>
    <property type="match status" value="1"/>
</dbReference>
<accession>A0A5A7N798</accession>
<dbReference type="Pfam" id="PF02746">
    <property type="entry name" value="MR_MLE_N"/>
    <property type="match status" value="1"/>
</dbReference>
<dbReference type="InterPro" id="IPR013341">
    <property type="entry name" value="Mandelate_racemase_N_dom"/>
</dbReference>
<dbReference type="EC" id="5.1.1.-" evidence="7"/>
<dbReference type="Gene3D" id="3.20.20.120">
    <property type="entry name" value="Enolase-like C-terminal domain"/>
    <property type="match status" value="1"/>
</dbReference>
<keyword evidence="3 6" id="KW-0460">Magnesium</keyword>
<evidence type="ECO:0000256" key="6">
    <source>
        <dbReference type="PIRSR" id="PIRSR634603-3"/>
    </source>
</evidence>
<evidence type="ECO:0000256" key="1">
    <source>
        <dbReference type="ARBA" id="ARBA00008031"/>
    </source>
</evidence>
<feature type="active site" description="Proton acceptor; specific for (S)-substrate epimerization" evidence="5">
    <location>
        <position position="268"/>
    </location>
</feature>
<protein>
    <recommendedName>
        <fullName evidence="7">Dipeptide epimerase</fullName>
        <ecNumber evidence="7">5.1.1.-</ecNumber>
    </recommendedName>
</protein>
<evidence type="ECO:0000313" key="10">
    <source>
        <dbReference type="Proteomes" id="UP000324996"/>
    </source>
</evidence>
<comment type="cofactor">
    <cofactor evidence="6 7">
        <name>Mg(2+)</name>
        <dbReference type="ChEBI" id="CHEBI:18420"/>
    </cofactor>
    <text evidence="6 7">Binds 1 Mg(2+) ion per subunit.</text>
</comment>
<evidence type="ECO:0000256" key="4">
    <source>
        <dbReference type="ARBA" id="ARBA00023235"/>
    </source>
</evidence>
<dbReference type="InterPro" id="IPR029065">
    <property type="entry name" value="Enolase_C-like"/>
</dbReference>
<dbReference type="SFLD" id="SFLDG00180">
    <property type="entry name" value="muconate_cycloisomerase"/>
    <property type="match status" value="1"/>
</dbReference>
<dbReference type="CDD" id="cd03319">
    <property type="entry name" value="L-Ala-DL-Glu_epimerase"/>
    <property type="match status" value="1"/>
</dbReference>
<feature type="binding site" evidence="6">
    <location>
        <position position="221"/>
    </location>
    <ligand>
        <name>Mg(2+)</name>
        <dbReference type="ChEBI" id="CHEBI:18420"/>
    </ligand>
</feature>
<comment type="similarity">
    <text evidence="1 7">Belongs to the mandelate racemase/muconate lactonizing enzyme family.</text>
</comment>
<comment type="caution">
    <text evidence="9">The sequence shown here is derived from an EMBL/GenBank/DDBJ whole genome shotgun (WGS) entry which is preliminary data.</text>
</comment>
<feature type="binding site" evidence="6">
    <location>
        <position position="195"/>
    </location>
    <ligand>
        <name>Mg(2+)</name>
        <dbReference type="ChEBI" id="CHEBI:18420"/>
    </ligand>
</feature>
<dbReference type="SMART" id="SM00922">
    <property type="entry name" value="MR_MLE"/>
    <property type="match status" value="1"/>
</dbReference>
<reference evidence="9 10" key="1">
    <citation type="submission" date="2019-09" db="EMBL/GenBank/DDBJ databases">
        <title>NBRP : Genome information of microbial organism related human and environment.</title>
        <authorList>
            <person name="Hattori M."/>
            <person name="Oshima K."/>
            <person name="Inaba H."/>
            <person name="Suda W."/>
            <person name="Sakamoto M."/>
            <person name="Iino T."/>
            <person name="Kitahara M."/>
            <person name="Oshida Y."/>
            <person name="Iida T."/>
            <person name="Kudo T."/>
            <person name="Itoh T."/>
            <person name="Ohkuma M."/>
        </authorList>
    </citation>
    <scope>NUCLEOTIDE SEQUENCE [LARGE SCALE GENOMIC DNA]</scope>
    <source>
        <strain evidence="9 10">Q-1</strain>
    </source>
</reference>
<dbReference type="SUPFAM" id="SSF54826">
    <property type="entry name" value="Enolase N-terminal domain-like"/>
    <property type="match status" value="1"/>
</dbReference>
<dbReference type="Gene3D" id="3.30.390.10">
    <property type="entry name" value="Enolase-like, N-terminal domain"/>
    <property type="match status" value="1"/>
</dbReference>
<evidence type="ECO:0000313" key="9">
    <source>
        <dbReference type="EMBL" id="GER02896.1"/>
    </source>
</evidence>
<dbReference type="InterPro" id="IPR034603">
    <property type="entry name" value="Dipeptide_epimerase"/>
</dbReference>
<feature type="binding site" evidence="6">
    <location>
        <position position="244"/>
    </location>
    <ligand>
        <name>Mg(2+)</name>
        <dbReference type="ChEBI" id="CHEBI:18420"/>
    </ligand>
</feature>
<dbReference type="GO" id="GO:0006518">
    <property type="term" value="P:peptide metabolic process"/>
    <property type="evidence" value="ECO:0007669"/>
    <property type="project" value="UniProtKB-ARBA"/>
</dbReference>
<dbReference type="PANTHER" id="PTHR48073:SF2">
    <property type="entry name" value="O-SUCCINYLBENZOATE SYNTHASE"/>
    <property type="match status" value="1"/>
</dbReference>
<evidence type="ECO:0000256" key="5">
    <source>
        <dbReference type="PIRSR" id="PIRSR634603-1"/>
    </source>
</evidence>
<sequence>MWLAMKLDRSGYPEITLPPLKLRIGTESFALARPFRIARGSKMSADVLTVMIDDGQHQAMGEAVPYARYDESLSKALAQLRPLIEPLAEGRLRWPDLGMRLPPGAARNALDCALWDYWAKYSGQSVADLLGLPTLCDQITAFTISLDHPDIMAQQAAQAAQTLPLLKLKLGDPPLDAERITRCRAAAPKARLIIDANEGWGFDDLVPMAVVAQNCGIELIEQPLPAHLDVALGDYDGPVPLCADESCHGDDPAQMRLLSRFFQAVNLKLDKLGGLSPALPMIDAARDAGLDLFIGSMVASSLALCPALLLASHARWVDLDGPLLLAQDRSGGLIIENGVIKGALCRLWGHA</sequence>
<evidence type="ECO:0000256" key="3">
    <source>
        <dbReference type="ARBA" id="ARBA00022842"/>
    </source>
</evidence>
<evidence type="ECO:0000259" key="8">
    <source>
        <dbReference type="SMART" id="SM00922"/>
    </source>
</evidence>
<keyword evidence="4 7" id="KW-0413">Isomerase</keyword>
<evidence type="ECO:0000256" key="2">
    <source>
        <dbReference type="ARBA" id="ARBA00022723"/>
    </source>
</evidence>